<evidence type="ECO:0000259" key="8">
    <source>
        <dbReference type="SMART" id="SM00856"/>
    </source>
</evidence>
<evidence type="ECO:0000313" key="10">
    <source>
        <dbReference type="Proteomes" id="UP000324897"/>
    </source>
</evidence>
<gene>
    <name evidence="9" type="ORF">EJB05_30812</name>
</gene>
<dbReference type="InterPro" id="IPR006501">
    <property type="entry name" value="Pectinesterase_inhib_dom"/>
</dbReference>
<feature type="non-terminal residue" evidence="9">
    <location>
        <position position="1"/>
    </location>
</feature>
<dbReference type="EC" id="3.1.1.11" evidence="7"/>
<evidence type="ECO:0000256" key="3">
    <source>
        <dbReference type="ARBA" id="ARBA00007786"/>
    </source>
</evidence>
<keyword evidence="10" id="KW-1185">Reference proteome</keyword>
<reference evidence="9 10" key="1">
    <citation type="journal article" date="2019" name="Sci. Rep.">
        <title>A high-quality genome of Eragrostis curvula grass provides insights into Poaceae evolution and supports new strategies to enhance forage quality.</title>
        <authorList>
            <person name="Carballo J."/>
            <person name="Santos B.A.C.M."/>
            <person name="Zappacosta D."/>
            <person name="Garbus I."/>
            <person name="Selva J.P."/>
            <person name="Gallo C.A."/>
            <person name="Diaz A."/>
            <person name="Albertini E."/>
            <person name="Caccamo M."/>
            <person name="Echenique V."/>
        </authorList>
    </citation>
    <scope>NUCLEOTIDE SEQUENCE [LARGE SCALE GENOMIC DNA]</scope>
    <source>
        <strain evidence="10">cv. Victoria</strain>
        <tissue evidence="9">Leaf</tissue>
    </source>
</reference>
<dbReference type="Proteomes" id="UP000324897">
    <property type="component" value="Unassembled WGS sequence"/>
</dbReference>
<evidence type="ECO:0000256" key="1">
    <source>
        <dbReference type="ARBA" id="ARBA00005184"/>
    </source>
</evidence>
<dbReference type="GO" id="GO:0030599">
    <property type="term" value="F:pectinesterase activity"/>
    <property type="evidence" value="ECO:0007669"/>
    <property type="project" value="UniProtKB-UniRule"/>
</dbReference>
<dbReference type="InterPro" id="IPR011050">
    <property type="entry name" value="Pectin_lyase_fold/virulence"/>
</dbReference>
<keyword evidence="5 7" id="KW-0063">Aspartyl esterase</keyword>
<dbReference type="SUPFAM" id="SSF101148">
    <property type="entry name" value="Plant invertase/pectin methylesterase inhibitor"/>
    <property type="match status" value="1"/>
</dbReference>
<dbReference type="AlphaFoldDB" id="A0A5J9UDI2"/>
<name>A0A5J9UDI2_9POAL</name>
<dbReference type="Gene3D" id="1.20.140.40">
    <property type="entry name" value="Invertase/pectin methylesterase inhibitor family protein"/>
    <property type="match status" value="1"/>
</dbReference>
<accession>A0A5J9UDI2</accession>
<dbReference type="InterPro" id="IPR000070">
    <property type="entry name" value="Pectinesterase_cat"/>
</dbReference>
<keyword evidence="7" id="KW-0732">Signal</keyword>
<dbReference type="Pfam" id="PF01095">
    <property type="entry name" value="Pectinesterase"/>
    <property type="match status" value="1"/>
</dbReference>
<protein>
    <recommendedName>
        <fullName evidence="7">Pectinesterase</fullName>
        <ecNumber evidence="7">3.1.1.11</ecNumber>
    </recommendedName>
</protein>
<feature type="active site" evidence="6">
    <location>
        <position position="415"/>
    </location>
</feature>
<comment type="caution">
    <text evidence="9">The sequence shown here is derived from an EMBL/GenBank/DDBJ whole genome shotgun (WGS) entry which is preliminary data.</text>
</comment>
<evidence type="ECO:0000256" key="6">
    <source>
        <dbReference type="PROSITE-ProRule" id="PRU10040"/>
    </source>
</evidence>
<dbReference type="PANTHER" id="PTHR31707">
    <property type="entry name" value="PECTINESTERASE"/>
    <property type="match status" value="1"/>
</dbReference>
<comment type="similarity">
    <text evidence="2">In the N-terminal section; belongs to the PMEI family.</text>
</comment>
<evidence type="ECO:0000256" key="4">
    <source>
        <dbReference type="ARBA" id="ARBA00022801"/>
    </source>
</evidence>
<evidence type="ECO:0000256" key="2">
    <source>
        <dbReference type="ARBA" id="ARBA00006027"/>
    </source>
</evidence>
<dbReference type="CDD" id="cd15798">
    <property type="entry name" value="PMEI-like_3"/>
    <property type="match status" value="1"/>
</dbReference>
<dbReference type="SMART" id="SM00856">
    <property type="entry name" value="PMEI"/>
    <property type="match status" value="1"/>
</dbReference>
<dbReference type="InterPro" id="IPR035513">
    <property type="entry name" value="Invertase/methylesterase_inhib"/>
</dbReference>
<dbReference type="UniPathway" id="UPA00545">
    <property type="reaction ID" value="UER00823"/>
</dbReference>
<dbReference type="FunFam" id="2.160.20.10:FF:000001">
    <property type="entry name" value="Pectinesterase"/>
    <property type="match status" value="1"/>
</dbReference>
<dbReference type="InterPro" id="IPR033131">
    <property type="entry name" value="Pectinesterase_Asp_AS"/>
</dbReference>
<dbReference type="GO" id="GO:0045490">
    <property type="term" value="P:pectin catabolic process"/>
    <property type="evidence" value="ECO:0007669"/>
    <property type="project" value="UniProtKB-UniRule"/>
</dbReference>
<evidence type="ECO:0000313" key="9">
    <source>
        <dbReference type="EMBL" id="TVU21188.1"/>
    </source>
</evidence>
<dbReference type="NCBIfam" id="TIGR01614">
    <property type="entry name" value="PME_inhib"/>
    <property type="match status" value="1"/>
</dbReference>
<evidence type="ECO:0000256" key="5">
    <source>
        <dbReference type="ARBA" id="ARBA00023085"/>
    </source>
</evidence>
<keyword evidence="4 7" id="KW-0378">Hydrolase</keyword>
<dbReference type="OrthoDB" id="2019149at2759"/>
<proteinExistence type="inferred from homology"/>
<organism evidence="9 10">
    <name type="scientific">Eragrostis curvula</name>
    <name type="common">weeping love grass</name>
    <dbReference type="NCBI Taxonomy" id="38414"/>
    <lineage>
        <taxon>Eukaryota</taxon>
        <taxon>Viridiplantae</taxon>
        <taxon>Streptophyta</taxon>
        <taxon>Embryophyta</taxon>
        <taxon>Tracheophyta</taxon>
        <taxon>Spermatophyta</taxon>
        <taxon>Magnoliopsida</taxon>
        <taxon>Liliopsida</taxon>
        <taxon>Poales</taxon>
        <taxon>Poaceae</taxon>
        <taxon>PACMAD clade</taxon>
        <taxon>Chloridoideae</taxon>
        <taxon>Eragrostideae</taxon>
        <taxon>Eragrostidinae</taxon>
        <taxon>Eragrostis</taxon>
    </lineage>
</organism>
<dbReference type="EMBL" id="RWGY01000026">
    <property type="protein sequence ID" value="TVU21188.1"/>
    <property type="molecule type" value="Genomic_DNA"/>
</dbReference>
<dbReference type="Gramene" id="TVU21188">
    <property type="protein sequence ID" value="TVU21188"/>
    <property type="gene ID" value="EJB05_30812"/>
</dbReference>
<dbReference type="InterPro" id="IPR012334">
    <property type="entry name" value="Pectin_lyas_fold"/>
</dbReference>
<feature type="signal peptide" evidence="7">
    <location>
        <begin position="1"/>
        <end position="26"/>
    </location>
</feature>
<dbReference type="Gene3D" id="2.160.20.10">
    <property type="entry name" value="Single-stranded right-handed beta-helix, Pectin lyase-like"/>
    <property type="match status" value="1"/>
</dbReference>
<dbReference type="Pfam" id="PF04043">
    <property type="entry name" value="PMEI"/>
    <property type="match status" value="1"/>
</dbReference>
<comment type="similarity">
    <text evidence="3">In the C-terminal section; belongs to the pectinesterase family.</text>
</comment>
<dbReference type="GO" id="GO:0042545">
    <property type="term" value="P:cell wall modification"/>
    <property type="evidence" value="ECO:0007669"/>
    <property type="project" value="UniProtKB-UniRule"/>
</dbReference>
<feature type="domain" description="Pectinesterase inhibitor" evidence="8">
    <location>
        <begin position="36"/>
        <end position="201"/>
    </location>
</feature>
<comment type="catalytic activity">
    <reaction evidence="7">
        <text>[(1-&gt;4)-alpha-D-galacturonosyl methyl ester](n) + n H2O = [(1-&gt;4)-alpha-D-galacturonosyl](n) + n methanol + n H(+)</text>
        <dbReference type="Rhea" id="RHEA:22380"/>
        <dbReference type="Rhea" id="RHEA-COMP:14570"/>
        <dbReference type="Rhea" id="RHEA-COMP:14573"/>
        <dbReference type="ChEBI" id="CHEBI:15377"/>
        <dbReference type="ChEBI" id="CHEBI:15378"/>
        <dbReference type="ChEBI" id="CHEBI:17790"/>
        <dbReference type="ChEBI" id="CHEBI:140522"/>
        <dbReference type="ChEBI" id="CHEBI:140523"/>
        <dbReference type="EC" id="3.1.1.11"/>
    </reaction>
</comment>
<evidence type="ECO:0000256" key="7">
    <source>
        <dbReference type="RuleBase" id="RU000589"/>
    </source>
</evidence>
<comment type="pathway">
    <text evidence="1 7">Glycan metabolism; pectin degradation; 2-dehydro-3-deoxy-D-gluconate from pectin: step 1/5.</text>
</comment>
<dbReference type="SUPFAM" id="SSF51126">
    <property type="entry name" value="Pectin lyase-like"/>
    <property type="match status" value="1"/>
</dbReference>
<feature type="chain" id="PRO_5023975424" description="Pectinesterase" evidence="7">
    <location>
        <begin position="27"/>
        <end position="575"/>
    </location>
</feature>
<sequence>MPPLPKKSKPLLVLLIATFIVGAVAAGDTTVPFYPSAEAAAAAHCDGTLYPDLCLSTLADIPELHKKPLPDVISATVNRTEAVVTATASNCSSYLQYKSLTARDRLAISDCMELLSTTMDELQATVADLESPAAAGSSKDSSSQAAKHLTVDHVMTVLSAAMTNQYTCLDGFAYQNGGEVRKYMEPALHHVSRMVSNSLAMAKKLPGAAASPSSSSLSSAAMETEETTVRRQPFMGYGQMVKGFPRWVRPGDRRLLQAPASGVTADAVVAKDGSGNFTTVSAAVAAAPTNSKKRYVIYIKAGAYLENVEVGKKHTNLMFMGDGIGKTVIKASRNVVDGSTTFRSATVAVVGNNFLARDLTIENGAGPSKHQAVALRVGADLSAFYRCSFVGYQDTLYVHSLRQFFRDCDVYGTIDFIFGNAAVVLQGCNLYARKPLPNQHNIFTAQGREDPNQNTGISVQRCKVAAASDLAAGQTKTYLGRPWKQYSRTVFMQSELDSLIDPAGWLEWDGNFALDTLYYGEYMNTGAGAGTSGRVKWKGYRVITSAVEASTFTVGSFIDGDVWLAGTSIPFTTGL</sequence>
<dbReference type="PROSITE" id="PS00503">
    <property type="entry name" value="PECTINESTERASE_2"/>
    <property type="match status" value="1"/>
</dbReference>
<dbReference type="GO" id="GO:0004857">
    <property type="term" value="F:enzyme inhibitor activity"/>
    <property type="evidence" value="ECO:0007669"/>
    <property type="project" value="InterPro"/>
</dbReference>